<keyword evidence="1" id="KW-0768">Sushi</keyword>
<dbReference type="GO" id="GO:0006508">
    <property type="term" value="P:proteolysis"/>
    <property type="evidence" value="ECO:0007669"/>
    <property type="project" value="InterPro"/>
</dbReference>
<dbReference type="AlphaFoldDB" id="A0A9Q1IVL2"/>
<evidence type="ECO:0000256" key="4">
    <source>
        <dbReference type="ARBA" id="ARBA00023180"/>
    </source>
</evidence>
<dbReference type="GO" id="GO:0009617">
    <property type="term" value="P:response to bacterium"/>
    <property type="evidence" value="ECO:0007669"/>
    <property type="project" value="TreeGrafter"/>
</dbReference>
<dbReference type="SUPFAM" id="SSF50494">
    <property type="entry name" value="Trypsin-like serine proteases"/>
    <property type="match status" value="1"/>
</dbReference>
<keyword evidence="2 5" id="KW-0732">Signal</keyword>
<organism evidence="7 8">
    <name type="scientific">Synaphobranchus kaupii</name>
    <name type="common">Kaup's arrowtooth eel</name>
    <dbReference type="NCBI Taxonomy" id="118154"/>
    <lineage>
        <taxon>Eukaryota</taxon>
        <taxon>Metazoa</taxon>
        <taxon>Chordata</taxon>
        <taxon>Craniata</taxon>
        <taxon>Vertebrata</taxon>
        <taxon>Euteleostomi</taxon>
        <taxon>Actinopterygii</taxon>
        <taxon>Neopterygii</taxon>
        <taxon>Teleostei</taxon>
        <taxon>Anguilliformes</taxon>
        <taxon>Synaphobranchidae</taxon>
        <taxon>Synaphobranchus</taxon>
    </lineage>
</organism>
<dbReference type="Pfam" id="PF00089">
    <property type="entry name" value="Trypsin"/>
    <property type="match status" value="1"/>
</dbReference>
<feature type="signal peptide" evidence="5">
    <location>
        <begin position="1"/>
        <end position="21"/>
    </location>
</feature>
<dbReference type="GO" id="GO:0006956">
    <property type="term" value="P:complement activation"/>
    <property type="evidence" value="ECO:0007669"/>
    <property type="project" value="TreeGrafter"/>
</dbReference>
<evidence type="ECO:0000256" key="3">
    <source>
        <dbReference type="ARBA" id="ARBA00022737"/>
    </source>
</evidence>
<accession>A0A9Q1IVL2</accession>
<evidence type="ECO:0000313" key="8">
    <source>
        <dbReference type="Proteomes" id="UP001152622"/>
    </source>
</evidence>
<dbReference type="InterPro" id="IPR009003">
    <property type="entry name" value="Peptidase_S1_PA"/>
</dbReference>
<gene>
    <name evidence="7" type="ORF">SKAU_G00216600</name>
</gene>
<dbReference type="EMBL" id="JAINUF010000007">
    <property type="protein sequence ID" value="KAJ8354093.1"/>
    <property type="molecule type" value="Genomic_DNA"/>
</dbReference>
<feature type="domain" description="Peptidase S1" evidence="6">
    <location>
        <begin position="119"/>
        <end position="176"/>
    </location>
</feature>
<dbReference type="PANTHER" id="PTHR46393:SF7">
    <property type="entry name" value="COMPLEMENT C2"/>
    <property type="match status" value="1"/>
</dbReference>
<dbReference type="InterPro" id="IPR001254">
    <property type="entry name" value="Trypsin_dom"/>
</dbReference>
<dbReference type="InterPro" id="IPR043504">
    <property type="entry name" value="Peptidase_S1_PA_chymotrypsin"/>
</dbReference>
<keyword evidence="8" id="KW-1185">Reference proteome</keyword>
<evidence type="ECO:0000313" key="7">
    <source>
        <dbReference type="EMBL" id="KAJ8354093.1"/>
    </source>
</evidence>
<reference evidence="7" key="1">
    <citation type="journal article" date="2023" name="Science">
        <title>Genome structures resolve the early diversification of teleost fishes.</title>
        <authorList>
            <person name="Parey E."/>
            <person name="Louis A."/>
            <person name="Montfort J."/>
            <person name="Bouchez O."/>
            <person name="Roques C."/>
            <person name="Iampietro C."/>
            <person name="Lluch J."/>
            <person name="Castinel A."/>
            <person name="Donnadieu C."/>
            <person name="Desvignes T."/>
            <person name="Floi Bucao C."/>
            <person name="Jouanno E."/>
            <person name="Wen M."/>
            <person name="Mejri S."/>
            <person name="Dirks R."/>
            <person name="Jansen H."/>
            <person name="Henkel C."/>
            <person name="Chen W.J."/>
            <person name="Zahm M."/>
            <person name="Cabau C."/>
            <person name="Klopp C."/>
            <person name="Thompson A.W."/>
            <person name="Robinson-Rechavi M."/>
            <person name="Braasch I."/>
            <person name="Lecointre G."/>
            <person name="Bobe J."/>
            <person name="Postlethwait J.H."/>
            <person name="Berthelot C."/>
            <person name="Roest Crollius H."/>
            <person name="Guiguen Y."/>
        </authorList>
    </citation>
    <scope>NUCLEOTIDE SEQUENCE</scope>
    <source>
        <strain evidence="7">WJC10195</strain>
    </source>
</reference>
<proteinExistence type="predicted"/>
<dbReference type="Gene3D" id="2.40.10.10">
    <property type="entry name" value="Trypsin-like serine proteases"/>
    <property type="match status" value="1"/>
</dbReference>
<dbReference type="Proteomes" id="UP001152622">
    <property type="component" value="Chromosome 7"/>
</dbReference>
<evidence type="ECO:0000256" key="5">
    <source>
        <dbReference type="SAM" id="SignalP"/>
    </source>
</evidence>
<keyword evidence="4" id="KW-0325">Glycoprotein</keyword>
<comment type="caution">
    <text evidence="7">The sequence shown here is derived from an EMBL/GenBank/DDBJ whole genome shotgun (WGS) entry which is preliminary data.</text>
</comment>
<dbReference type="OrthoDB" id="9981647at2759"/>
<keyword evidence="3" id="KW-0677">Repeat</keyword>
<sequence length="185" mass="20729">MMLATWVCLVVVAVLSPHCAGNTGTNIARVFESILEKMSFLERQDEVGFKDIQHIIILFMDGGRSLGASVFKDLLLWKDIEPAVFMDSHGLMRKNVTIKLNRRRHSCIEDVTKAVYVKDPKEMVTDNFLCTGGTEGTTDHVACNGDSGGPLFMERRRRLFQVGIVSFGVKDLCNRNQILHPEIST</sequence>
<dbReference type="GO" id="GO:0070062">
    <property type="term" value="C:extracellular exosome"/>
    <property type="evidence" value="ECO:0007669"/>
    <property type="project" value="TreeGrafter"/>
</dbReference>
<name>A0A9Q1IVL2_SYNKA</name>
<dbReference type="GO" id="GO:0004252">
    <property type="term" value="F:serine-type endopeptidase activity"/>
    <property type="evidence" value="ECO:0007669"/>
    <property type="project" value="InterPro"/>
</dbReference>
<dbReference type="PANTHER" id="PTHR46393">
    <property type="entry name" value="SUSHI DOMAIN-CONTAINING PROTEIN"/>
    <property type="match status" value="1"/>
</dbReference>
<evidence type="ECO:0000256" key="2">
    <source>
        <dbReference type="ARBA" id="ARBA00022729"/>
    </source>
</evidence>
<protein>
    <recommendedName>
        <fullName evidence="6">Peptidase S1 domain-containing protein</fullName>
    </recommendedName>
</protein>
<feature type="chain" id="PRO_5040380111" description="Peptidase S1 domain-containing protein" evidence="5">
    <location>
        <begin position="22"/>
        <end position="185"/>
    </location>
</feature>
<evidence type="ECO:0000256" key="1">
    <source>
        <dbReference type="ARBA" id="ARBA00022659"/>
    </source>
</evidence>
<evidence type="ECO:0000259" key="6">
    <source>
        <dbReference type="Pfam" id="PF00089"/>
    </source>
</evidence>